<reference evidence="3 4" key="1">
    <citation type="submission" date="2020-06" db="EMBL/GenBank/DDBJ databases">
        <authorList>
            <person name="Chuat V."/>
        </authorList>
    </citation>
    <scope>NUCLEOTIDE SEQUENCE [LARGE SCALE GENOMIC DNA]</scope>
    <source>
        <strain evidence="1">STH_CIRM_336</strain>
        <strain evidence="2">STH_CIRM_998</strain>
    </source>
</reference>
<dbReference type="EMBL" id="LR822017">
    <property type="protein sequence ID" value="CAD0136613.1"/>
    <property type="molecule type" value="Genomic_DNA"/>
</dbReference>
<dbReference type="AlphaFoldDB" id="A0A7U7H2N0"/>
<evidence type="ECO:0000313" key="3">
    <source>
        <dbReference type="Proteomes" id="UP000509791"/>
    </source>
</evidence>
<proteinExistence type="predicted"/>
<evidence type="ECO:0000313" key="4">
    <source>
        <dbReference type="Proteomes" id="UP000509833"/>
    </source>
</evidence>
<dbReference type="EMBL" id="LR822027">
    <property type="protein sequence ID" value="CAD0151536.1"/>
    <property type="molecule type" value="Genomic_DNA"/>
</dbReference>
<gene>
    <name evidence="2" type="ORF">STHERMO_0536</name>
    <name evidence="1" type="ORF">STHERMO_0552</name>
</gene>
<evidence type="ECO:0000313" key="2">
    <source>
        <dbReference type="EMBL" id="CAD0151536.1"/>
    </source>
</evidence>
<sequence>MQLPIFFFIISQERRIYFDNIYPLTKIIPGEDDVNKYEALYLDCLLITQAPAIPLVMLRKTWFT</sequence>
<name>A0A7U7H2N0_STRTR</name>
<evidence type="ECO:0000313" key="1">
    <source>
        <dbReference type="EMBL" id="CAD0136613.1"/>
    </source>
</evidence>
<organism evidence="2 3">
    <name type="scientific">Streptococcus thermophilus</name>
    <dbReference type="NCBI Taxonomy" id="1308"/>
    <lineage>
        <taxon>Bacteria</taxon>
        <taxon>Bacillati</taxon>
        <taxon>Bacillota</taxon>
        <taxon>Bacilli</taxon>
        <taxon>Lactobacillales</taxon>
        <taxon>Streptococcaceae</taxon>
        <taxon>Streptococcus</taxon>
    </lineage>
</organism>
<dbReference type="Proteomes" id="UP000509791">
    <property type="component" value="Chromosome"/>
</dbReference>
<dbReference type="Proteomes" id="UP000509833">
    <property type="component" value="Chromosome"/>
</dbReference>
<accession>A0A7U7H2N0</accession>
<protein>
    <submittedName>
        <fullName evidence="2">Uncharacterized protein</fullName>
    </submittedName>
</protein>